<comment type="caution">
    <text evidence="1">The sequence shown here is derived from an EMBL/GenBank/DDBJ whole genome shotgun (WGS) entry which is preliminary data.</text>
</comment>
<gene>
    <name evidence="1" type="ORF">CHT98_32935</name>
</gene>
<protein>
    <submittedName>
        <fullName evidence="1">Uncharacterized protein</fullName>
    </submittedName>
</protein>
<evidence type="ECO:0000313" key="2">
    <source>
        <dbReference type="Proteomes" id="UP000215367"/>
    </source>
</evidence>
<proteinExistence type="predicted"/>
<dbReference type="Proteomes" id="UP000215367">
    <property type="component" value="Unassembled WGS sequence"/>
</dbReference>
<reference evidence="1 2" key="1">
    <citation type="submission" date="2017-07" db="EMBL/GenBank/DDBJ databases">
        <title>Whole genome sequence of Azospirillum brasilense 2A1, a potential biofertilizer strain.</title>
        <authorList>
            <person name="Fontana C.A."/>
            <person name="Toffoli L.M."/>
            <person name="Salazar S.M."/>
            <person name="Puglisi E."/>
            <person name="Pedraza R."/>
            <person name="Bassi D."/>
            <person name="Cocconcelli P.S."/>
        </authorList>
    </citation>
    <scope>NUCLEOTIDE SEQUENCE [LARGE SCALE GENOMIC DNA]</scope>
    <source>
        <strain evidence="1 2">2A1</strain>
        <plasmid evidence="1">unnamed</plasmid>
    </source>
</reference>
<organism evidence="1 2">
    <name type="scientific">Azospirillum brasilense</name>
    <dbReference type="NCBI Taxonomy" id="192"/>
    <lineage>
        <taxon>Bacteria</taxon>
        <taxon>Pseudomonadati</taxon>
        <taxon>Pseudomonadota</taxon>
        <taxon>Alphaproteobacteria</taxon>
        <taxon>Rhodospirillales</taxon>
        <taxon>Azospirillaceae</taxon>
        <taxon>Azospirillum</taxon>
    </lineage>
</organism>
<dbReference type="AlphaFoldDB" id="A0A235H2R8"/>
<accession>A0A235H2R8</accession>
<geneLocation type="plasmid" evidence="1">
    <name>unnamed</name>
</geneLocation>
<name>A0A235H2R8_AZOBR</name>
<dbReference type="EMBL" id="NOWT01000075">
    <property type="protein sequence ID" value="OYD80120.1"/>
    <property type="molecule type" value="Genomic_DNA"/>
</dbReference>
<evidence type="ECO:0000313" key="1">
    <source>
        <dbReference type="EMBL" id="OYD80120.1"/>
    </source>
</evidence>
<sequence length="273" mass="30767">MTEGGREDEWGKLITAKLRASAQLILIDNLRGRLDSSKLAAAITSPVWEDRILGLSEMVRIPVRAIWVATGNNPGLSNEMARRTVRIRLDARRDRPWERREFRHPELLAWVRENRARLVWAALTLAQAWVAAGRPPAERASTLGMFERWCAVLGGILDHVGIPGFLGNLGEFYDDADAEGQDWRAFVSAWWREHGDKPVQMGALWETACRVEPSPNLGDGSEKSQRIRLGKLLRSMRDRHFTIDPGYGAPFETQIMAAGTYNGSQQWRLIASV</sequence>
<keyword evidence="1" id="KW-0614">Plasmid</keyword>